<organism evidence="3 4">
    <name type="scientific">Strigops habroptila</name>
    <name type="common">Kakapo</name>
    <dbReference type="NCBI Taxonomy" id="2489341"/>
    <lineage>
        <taxon>Eukaryota</taxon>
        <taxon>Metazoa</taxon>
        <taxon>Chordata</taxon>
        <taxon>Craniata</taxon>
        <taxon>Vertebrata</taxon>
        <taxon>Euteleostomi</taxon>
        <taxon>Archelosauria</taxon>
        <taxon>Archosauria</taxon>
        <taxon>Dinosauria</taxon>
        <taxon>Saurischia</taxon>
        <taxon>Theropoda</taxon>
        <taxon>Coelurosauria</taxon>
        <taxon>Aves</taxon>
        <taxon>Neognathae</taxon>
        <taxon>Neoaves</taxon>
        <taxon>Telluraves</taxon>
        <taxon>Australaves</taxon>
        <taxon>Psittaciformes</taxon>
        <taxon>Psittacidae</taxon>
        <taxon>Strigops</taxon>
    </lineage>
</organism>
<dbReference type="Pfam" id="PF09309">
    <property type="entry name" value="FCP1_C"/>
    <property type="match status" value="1"/>
</dbReference>
<dbReference type="InterPro" id="IPR015388">
    <property type="entry name" value="FCP1_C"/>
</dbReference>
<evidence type="ECO:0000259" key="2">
    <source>
        <dbReference type="Pfam" id="PF09309"/>
    </source>
</evidence>
<sequence length="155" mass="16950">MFEEDLPTGENEEQPGPSKRKRQPSMSETMPLYTLCKEDLESMDKEVDDILGEGSDESDSEKKKPEKKGEKPQISATETVGMKTDQRPGSSSSSSSSSSERSLTCSVPRGHKRKLEEDDAASESSKESSNEDEEGSSSEADEMAAALEAELNDFM</sequence>
<feature type="compositionally biased region" description="Low complexity" evidence="1">
    <location>
        <begin position="90"/>
        <end position="99"/>
    </location>
</feature>
<dbReference type="AlphaFoldDB" id="A0A672TSH2"/>
<dbReference type="Ensembl" id="ENSSHBT00005006239.1">
    <property type="protein sequence ID" value="ENSSHBP00005005150.1"/>
    <property type="gene ID" value="ENSSHBG00005004512.1"/>
</dbReference>
<keyword evidence="4" id="KW-1185">Reference proteome</keyword>
<evidence type="ECO:0000256" key="1">
    <source>
        <dbReference type="SAM" id="MobiDB-lite"/>
    </source>
</evidence>
<evidence type="ECO:0000313" key="4">
    <source>
        <dbReference type="Proteomes" id="UP000472266"/>
    </source>
</evidence>
<dbReference type="InParanoid" id="A0A672TSH2"/>
<feature type="region of interest" description="Disordered" evidence="1">
    <location>
        <begin position="1"/>
        <end position="155"/>
    </location>
</feature>
<accession>A0A672TSH2</accession>
<dbReference type="OMA" id="CPTSFRA"/>
<dbReference type="Proteomes" id="UP000472266">
    <property type="component" value="Chromosome 1"/>
</dbReference>
<feature type="compositionally biased region" description="Acidic residues" evidence="1">
    <location>
        <begin position="46"/>
        <end position="59"/>
    </location>
</feature>
<feature type="domain" description="FCP1-like phosphatase C-terminal" evidence="2">
    <location>
        <begin position="1"/>
        <end position="155"/>
    </location>
</feature>
<protein>
    <recommendedName>
        <fullName evidence="2">FCP1-like phosphatase C-terminal domain-containing protein</fullName>
    </recommendedName>
</protein>
<feature type="compositionally biased region" description="Acidic residues" evidence="1">
    <location>
        <begin position="1"/>
        <end position="13"/>
    </location>
</feature>
<proteinExistence type="predicted"/>
<reference evidence="3 4" key="1">
    <citation type="submission" date="2019-11" db="EMBL/GenBank/DDBJ databases">
        <title>Strigops habroptila (kakapo) genome, bStrHab1, primary haplotype, v2.</title>
        <authorList>
            <person name="Jarvis E.D."/>
            <person name="Howard J."/>
            <person name="Rhie A."/>
            <person name="Phillippy A."/>
            <person name="Korlach J."/>
            <person name="Digby A."/>
            <person name="Iorns D."/>
            <person name="Eason D."/>
            <person name="Robertson B."/>
            <person name="Raemaekers T."/>
            <person name="Howe K."/>
            <person name="Lewin H."/>
            <person name="Damas J."/>
            <person name="Hastie A."/>
            <person name="Tracey A."/>
            <person name="Chow W."/>
            <person name="Fedrigo O."/>
        </authorList>
    </citation>
    <scope>NUCLEOTIDE SEQUENCE [LARGE SCALE GENOMIC DNA]</scope>
</reference>
<feature type="compositionally biased region" description="Basic and acidic residues" evidence="1">
    <location>
        <begin position="60"/>
        <end position="71"/>
    </location>
</feature>
<name>A0A672TSH2_STRHB</name>
<feature type="compositionally biased region" description="Basic and acidic residues" evidence="1">
    <location>
        <begin position="36"/>
        <end position="45"/>
    </location>
</feature>
<feature type="compositionally biased region" description="Acidic residues" evidence="1">
    <location>
        <begin position="130"/>
        <end position="142"/>
    </location>
</feature>
<dbReference type="GeneTree" id="ENSGT00390000015641"/>
<reference evidence="3" key="2">
    <citation type="submission" date="2025-08" db="UniProtKB">
        <authorList>
            <consortium name="Ensembl"/>
        </authorList>
    </citation>
    <scope>IDENTIFICATION</scope>
</reference>
<reference evidence="3" key="3">
    <citation type="submission" date="2025-09" db="UniProtKB">
        <authorList>
            <consortium name="Ensembl"/>
        </authorList>
    </citation>
    <scope>IDENTIFICATION</scope>
</reference>
<evidence type="ECO:0000313" key="3">
    <source>
        <dbReference type="Ensembl" id="ENSSHBP00005005150.1"/>
    </source>
</evidence>